<organism evidence="1">
    <name type="scientific">bioreactor metagenome</name>
    <dbReference type="NCBI Taxonomy" id="1076179"/>
    <lineage>
        <taxon>unclassified sequences</taxon>
        <taxon>metagenomes</taxon>
        <taxon>ecological metagenomes</taxon>
    </lineage>
</organism>
<dbReference type="SUPFAM" id="SSF56784">
    <property type="entry name" value="HAD-like"/>
    <property type="match status" value="1"/>
</dbReference>
<dbReference type="Pfam" id="PF08282">
    <property type="entry name" value="Hydrolase_3"/>
    <property type="match status" value="1"/>
</dbReference>
<evidence type="ECO:0000313" key="1">
    <source>
        <dbReference type="EMBL" id="MPM33257.1"/>
    </source>
</evidence>
<dbReference type="Gene3D" id="3.40.50.1000">
    <property type="entry name" value="HAD superfamily/HAD-like"/>
    <property type="match status" value="2"/>
</dbReference>
<reference evidence="1" key="1">
    <citation type="submission" date="2019-08" db="EMBL/GenBank/DDBJ databases">
        <authorList>
            <person name="Kucharzyk K."/>
            <person name="Murdoch R.W."/>
            <person name="Higgins S."/>
            <person name="Loffler F."/>
        </authorList>
    </citation>
    <scope>NUCLEOTIDE SEQUENCE</scope>
</reference>
<dbReference type="EMBL" id="VSSQ01006603">
    <property type="protein sequence ID" value="MPM33257.1"/>
    <property type="molecule type" value="Genomic_DNA"/>
</dbReference>
<sequence>MNEILTIKEMVKSFGNLDSEIEGIKNNGGYLLMDVDGCLIEGGLETVGNKKTLEEWGEENQKEIELVRKNIILLQREGIKIGLSTGRGLEFSKRLIDYFFPKESGIVLNENIVEGGLIIYDDKNEIERVSPCVDEESANLLKKNRIKIIDIGVNIGGSVEEGKVLGISFNPPVGSDGRRDTDVFKDLLKKELSDELCDKLVVTNSSTAVDITPIGVDKMTAMESLVGSYSVIYLGDGRNDETSMKNNRVRINLAPANSHEAIKKLVSSGEKSGLISSEPEIKGVNQMLEFLIERLR</sequence>
<dbReference type="InterPro" id="IPR023214">
    <property type="entry name" value="HAD_sf"/>
</dbReference>
<accession>A0A644YY10</accession>
<proteinExistence type="predicted"/>
<protein>
    <submittedName>
        <fullName evidence="1">Uncharacterized protein</fullName>
    </submittedName>
</protein>
<dbReference type="Gene3D" id="3.30.1240.10">
    <property type="match status" value="1"/>
</dbReference>
<comment type="caution">
    <text evidence="1">The sequence shown here is derived from an EMBL/GenBank/DDBJ whole genome shotgun (WGS) entry which is preliminary data.</text>
</comment>
<dbReference type="AlphaFoldDB" id="A0A644YY10"/>
<dbReference type="InterPro" id="IPR036412">
    <property type="entry name" value="HAD-like_sf"/>
</dbReference>
<gene>
    <name evidence="1" type="ORF">SDC9_79827</name>
</gene>
<name>A0A644YY10_9ZZZZ</name>